<proteinExistence type="predicted"/>
<accession>A0A158CJR7</accession>
<keyword evidence="2" id="KW-1185">Reference proteome</keyword>
<evidence type="ECO:0000313" key="1">
    <source>
        <dbReference type="EMBL" id="SAK82575.1"/>
    </source>
</evidence>
<dbReference type="Proteomes" id="UP000054624">
    <property type="component" value="Unassembled WGS sequence"/>
</dbReference>
<reference evidence="2" key="1">
    <citation type="submission" date="2016-01" db="EMBL/GenBank/DDBJ databases">
        <authorList>
            <person name="Peeters Charlotte."/>
        </authorList>
    </citation>
    <scope>NUCLEOTIDE SEQUENCE [LARGE SCALE GENOMIC DNA]</scope>
</reference>
<evidence type="ECO:0000313" key="2">
    <source>
        <dbReference type="Proteomes" id="UP000054624"/>
    </source>
</evidence>
<gene>
    <name evidence="1" type="ORF">AWB76_05652</name>
</gene>
<protein>
    <submittedName>
        <fullName evidence="1">Uncharacterized protein</fullName>
    </submittedName>
</protein>
<organism evidence="1 2">
    <name type="scientific">Caballeronia temeraria</name>
    <dbReference type="NCBI Taxonomy" id="1777137"/>
    <lineage>
        <taxon>Bacteria</taxon>
        <taxon>Pseudomonadati</taxon>
        <taxon>Pseudomonadota</taxon>
        <taxon>Betaproteobacteria</taxon>
        <taxon>Burkholderiales</taxon>
        <taxon>Burkholderiaceae</taxon>
        <taxon>Caballeronia</taxon>
    </lineage>
</organism>
<dbReference type="EMBL" id="FCOI02000024">
    <property type="protein sequence ID" value="SAK82575.1"/>
    <property type="molecule type" value="Genomic_DNA"/>
</dbReference>
<sequence length="214" mass="24220">MLKTTHPERHELGTCDVVSYLSVTTVNTIDNEEAPCNKGERWNFADLQRKYGGVSHRSESPIMLREHKPFDATCWAVFWTLLHEHLHCSSNWRQIRKLDVMFGPLKKRTRWLQVVPATPLVRQAFPNCFQDCLNPDHSVARPHQTFTHSRAETELSREMTRCIPGGSAGLDAVVDLPAFRRDGRLSAGRPAVLACEGGRFAGLNPMALSSCRQR</sequence>
<name>A0A158CJR7_9BURK</name>
<dbReference type="AlphaFoldDB" id="A0A158CJR7"/>